<protein>
    <submittedName>
        <fullName evidence="2">Oidioi.mRNA.OKI2018_I69.chr2.g6925.t1.cds</fullName>
    </submittedName>
    <submittedName>
        <fullName evidence="3">Oidioi.mRNA.OKI2018_I69.chr2.g6939.t1.cds</fullName>
    </submittedName>
</protein>
<evidence type="ECO:0000313" key="4">
    <source>
        <dbReference type="Proteomes" id="UP001158576"/>
    </source>
</evidence>
<gene>
    <name evidence="2" type="ORF">OKIOD_LOCUS15690</name>
    <name evidence="3" type="ORF">OKIOD_LOCUS15704</name>
</gene>
<dbReference type="Gene3D" id="1.10.510.10">
    <property type="entry name" value="Transferase(Phosphotransferase) domain 1"/>
    <property type="match status" value="1"/>
</dbReference>
<name>A0ABN7T506_OIKDI</name>
<dbReference type="SUPFAM" id="SSF56112">
    <property type="entry name" value="Protein kinase-like (PK-like)"/>
    <property type="match status" value="1"/>
</dbReference>
<sequence>MKKRIANAEFEFPDREWEMVSDNAKDLIKGLLVVDPEKRMNIEEVMQHPWLISDAPDIPLFSPHFIKSKDALATALAAGNRRLRTVELAPVETAYNPILIRAKQRQKSTTFTPAESIYQGDAANLEAPVDMSLQINILRTALCHLLNLLHMKSEDRIRSSDWEAWENLVRVTPALSHYARYDSKHITNQIALSLQKTIVAMKE</sequence>
<keyword evidence="4" id="KW-1185">Reference proteome</keyword>
<dbReference type="Proteomes" id="UP001158576">
    <property type="component" value="Chromosome 2"/>
</dbReference>
<feature type="domain" description="Protein kinase" evidence="1">
    <location>
        <begin position="1"/>
        <end position="51"/>
    </location>
</feature>
<evidence type="ECO:0000313" key="2">
    <source>
        <dbReference type="EMBL" id="CAG5112744.1"/>
    </source>
</evidence>
<dbReference type="InterPro" id="IPR011009">
    <property type="entry name" value="Kinase-like_dom_sf"/>
</dbReference>
<dbReference type="InterPro" id="IPR000719">
    <property type="entry name" value="Prot_kinase_dom"/>
</dbReference>
<evidence type="ECO:0000259" key="1">
    <source>
        <dbReference type="PROSITE" id="PS50011"/>
    </source>
</evidence>
<dbReference type="EMBL" id="OU015567">
    <property type="protein sequence ID" value="CAG5112758.1"/>
    <property type="molecule type" value="Genomic_DNA"/>
</dbReference>
<reference evidence="3 4" key="1">
    <citation type="submission" date="2021-04" db="EMBL/GenBank/DDBJ databases">
        <authorList>
            <person name="Bliznina A."/>
        </authorList>
    </citation>
    <scope>NUCLEOTIDE SEQUENCE [LARGE SCALE GENOMIC DNA]</scope>
</reference>
<dbReference type="PROSITE" id="PS50011">
    <property type="entry name" value="PROTEIN_KINASE_DOM"/>
    <property type="match status" value="1"/>
</dbReference>
<dbReference type="EMBL" id="OU015567">
    <property type="protein sequence ID" value="CAG5112744.1"/>
    <property type="molecule type" value="Genomic_DNA"/>
</dbReference>
<organism evidence="3 4">
    <name type="scientific">Oikopleura dioica</name>
    <name type="common">Tunicate</name>
    <dbReference type="NCBI Taxonomy" id="34765"/>
    <lineage>
        <taxon>Eukaryota</taxon>
        <taxon>Metazoa</taxon>
        <taxon>Chordata</taxon>
        <taxon>Tunicata</taxon>
        <taxon>Appendicularia</taxon>
        <taxon>Copelata</taxon>
        <taxon>Oikopleuridae</taxon>
        <taxon>Oikopleura</taxon>
    </lineage>
</organism>
<evidence type="ECO:0000313" key="3">
    <source>
        <dbReference type="EMBL" id="CAG5112758.1"/>
    </source>
</evidence>
<accession>A0ABN7T506</accession>
<dbReference type="PANTHER" id="PTHR24347">
    <property type="entry name" value="SERINE/THREONINE-PROTEIN KINASE"/>
    <property type="match status" value="1"/>
</dbReference>
<proteinExistence type="predicted"/>